<organism evidence="4 5">
    <name type="scientific">Methanococcoides seepicolus</name>
    <dbReference type="NCBI Taxonomy" id="2828780"/>
    <lineage>
        <taxon>Archaea</taxon>
        <taxon>Methanobacteriati</taxon>
        <taxon>Methanobacteriota</taxon>
        <taxon>Stenosarchaea group</taxon>
        <taxon>Methanomicrobia</taxon>
        <taxon>Methanosarcinales</taxon>
        <taxon>Methanosarcinaceae</taxon>
        <taxon>Methanococcoides</taxon>
    </lineage>
</organism>
<protein>
    <submittedName>
        <fullName evidence="4">Glycosyltransferase</fullName>
        <ecNumber evidence="4">2.4.-.-</ecNumber>
    </submittedName>
</protein>
<evidence type="ECO:0000256" key="1">
    <source>
        <dbReference type="ARBA" id="ARBA00022676"/>
    </source>
</evidence>
<reference evidence="4" key="2">
    <citation type="submission" date="2021-04" db="EMBL/GenBank/DDBJ databases">
        <authorList>
            <person name="Dong X."/>
        </authorList>
    </citation>
    <scope>NUCLEOTIDE SEQUENCE</scope>
    <source>
        <strain evidence="4">LLY</strain>
    </source>
</reference>
<proteinExistence type="predicted"/>
<evidence type="ECO:0000313" key="5">
    <source>
        <dbReference type="Proteomes" id="UP001056766"/>
    </source>
</evidence>
<reference evidence="4" key="1">
    <citation type="journal article" date="2021" name="mSystems">
        <title>Bacteria and Archaea Synergistically Convert Glycine Betaine to Biogenic Methane in the Formosa Cold Seep of the South China Sea.</title>
        <authorList>
            <person name="Li L."/>
            <person name="Zhang W."/>
            <person name="Zhang S."/>
            <person name="Song L."/>
            <person name="Sun Q."/>
            <person name="Zhang H."/>
            <person name="Xiang H."/>
            <person name="Dong X."/>
        </authorList>
    </citation>
    <scope>NUCLEOTIDE SEQUENCE</scope>
    <source>
        <strain evidence="4">LLY</strain>
    </source>
</reference>
<dbReference type="InterPro" id="IPR029044">
    <property type="entry name" value="Nucleotide-diphossugar_trans"/>
</dbReference>
<name>A0A9E4ZH10_9EURY</name>
<dbReference type="GO" id="GO:0016757">
    <property type="term" value="F:glycosyltransferase activity"/>
    <property type="evidence" value="ECO:0007669"/>
    <property type="project" value="UniProtKB-KW"/>
</dbReference>
<dbReference type="SUPFAM" id="SSF53448">
    <property type="entry name" value="Nucleotide-diphospho-sugar transferases"/>
    <property type="match status" value="1"/>
</dbReference>
<dbReference type="PANTHER" id="PTHR43630:SF1">
    <property type="entry name" value="POLY-BETA-1,6-N-ACETYL-D-GLUCOSAMINE SYNTHASE"/>
    <property type="match status" value="1"/>
</dbReference>
<keyword evidence="2 4" id="KW-0808">Transferase</keyword>
<keyword evidence="1 4" id="KW-0328">Glycosyltransferase</keyword>
<dbReference type="Proteomes" id="UP001056766">
    <property type="component" value="Unassembled WGS sequence"/>
</dbReference>
<dbReference type="RefSeq" id="WP_250868359.1">
    <property type="nucleotide sequence ID" value="NZ_JAGSOI010000031.1"/>
</dbReference>
<evidence type="ECO:0000259" key="3">
    <source>
        <dbReference type="Pfam" id="PF00535"/>
    </source>
</evidence>
<sequence>MGIKDYILITPCKDEEESLPQLTESIINQKIKPVFWLIVDDGSADRTPDILQELVSKHNWIKTIRLSEEKRDLGVHFAHVCRIGFNHAINYCLDNNIEYGYVGQIDADVIPEKNYFVSLISEFESNKLLGICSGHIGNIVNGDIVWSNIVEDLPSGGARLWRKECFEDTGGYLLTCSPDSVSNVKAKLKGWDRRQFSYVSAVSSRPYASAGGQWGGYKKFGSNNYFIGYSPLHGLLKGVRLLYSKNGYHKSGIGIAYIVGYFSQYFKRAPQINDKEVLEYYQNERLKEILCSKVFCRRTK</sequence>
<dbReference type="InterPro" id="IPR001173">
    <property type="entry name" value="Glyco_trans_2-like"/>
</dbReference>
<accession>A0A9E4ZH10</accession>
<dbReference type="PANTHER" id="PTHR43630">
    <property type="entry name" value="POLY-BETA-1,6-N-ACETYL-D-GLUCOSAMINE SYNTHASE"/>
    <property type="match status" value="1"/>
</dbReference>
<comment type="caution">
    <text evidence="4">The sequence shown here is derived from an EMBL/GenBank/DDBJ whole genome shotgun (WGS) entry which is preliminary data.</text>
</comment>
<keyword evidence="5" id="KW-1185">Reference proteome</keyword>
<dbReference type="Gene3D" id="3.90.550.10">
    <property type="entry name" value="Spore Coat Polysaccharide Biosynthesis Protein SpsA, Chain A"/>
    <property type="match status" value="1"/>
</dbReference>
<feature type="domain" description="Glycosyltransferase 2-like" evidence="3">
    <location>
        <begin position="8"/>
        <end position="148"/>
    </location>
</feature>
<dbReference type="EC" id="2.4.-.-" evidence="4"/>
<gene>
    <name evidence="4" type="ORF">KDK67_08405</name>
</gene>
<evidence type="ECO:0000256" key="2">
    <source>
        <dbReference type="ARBA" id="ARBA00022679"/>
    </source>
</evidence>
<evidence type="ECO:0000313" key="4">
    <source>
        <dbReference type="EMBL" id="MCM1987008.1"/>
    </source>
</evidence>
<dbReference type="AlphaFoldDB" id="A0A9E4ZH10"/>
<dbReference type="Pfam" id="PF00535">
    <property type="entry name" value="Glycos_transf_2"/>
    <property type="match status" value="1"/>
</dbReference>
<dbReference type="EMBL" id="JAGSOI010000031">
    <property type="protein sequence ID" value="MCM1987008.1"/>
    <property type="molecule type" value="Genomic_DNA"/>
</dbReference>